<dbReference type="SUPFAM" id="SSF88946">
    <property type="entry name" value="Sigma2 domain of RNA polymerase sigma factors"/>
    <property type="match status" value="1"/>
</dbReference>
<name>A0A7X6LVN7_9NOCA</name>
<dbReference type="SUPFAM" id="SSF88659">
    <property type="entry name" value="Sigma3 and sigma4 domains of RNA polymerase sigma factors"/>
    <property type="match status" value="1"/>
</dbReference>
<dbReference type="Proteomes" id="UP000523447">
    <property type="component" value="Unassembled WGS sequence"/>
</dbReference>
<dbReference type="AlphaFoldDB" id="A0A7X6LVN7"/>
<comment type="similarity">
    <text evidence="1">Belongs to the sigma-70 factor family. ECF subfamily.</text>
</comment>
<dbReference type="Pfam" id="PF04542">
    <property type="entry name" value="Sigma70_r2"/>
    <property type="match status" value="1"/>
</dbReference>
<feature type="domain" description="RNA polymerase sigma-70 region 2" evidence="7">
    <location>
        <begin position="72"/>
        <end position="139"/>
    </location>
</feature>
<feature type="domain" description="RNA polymerase sigma factor 70 region 4 type 2" evidence="8">
    <location>
        <begin position="169"/>
        <end position="219"/>
    </location>
</feature>
<dbReference type="PANTHER" id="PTHR43133:SF50">
    <property type="entry name" value="ECF RNA POLYMERASE SIGMA FACTOR SIGM"/>
    <property type="match status" value="1"/>
</dbReference>
<evidence type="ECO:0000256" key="6">
    <source>
        <dbReference type="SAM" id="MobiDB-lite"/>
    </source>
</evidence>
<dbReference type="CDD" id="cd06171">
    <property type="entry name" value="Sigma70_r4"/>
    <property type="match status" value="1"/>
</dbReference>
<comment type="caution">
    <text evidence="9">The sequence shown here is derived from an EMBL/GenBank/DDBJ whole genome shotgun (WGS) entry which is preliminary data.</text>
</comment>
<dbReference type="InterPro" id="IPR013325">
    <property type="entry name" value="RNA_pol_sigma_r2"/>
</dbReference>
<protein>
    <submittedName>
        <fullName evidence="9">RNA polymerase sigma factor SigM</fullName>
    </submittedName>
</protein>
<dbReference type="GO" id="GO:0006352">
    <property type="term" value="P:DNA-templated transcription initiation"/>
    <property type="evidence" value="ECO:0007669"/>
    <property type="project" value="InterPro"/>
</dbReference>
<dbReference type="InterPro" id="IPR013249">
    <property type="entry name" value="RNA_pol_sigma70_r4_t2"/>
</dbReference>
<evidence type="ECO:0000259" key="8">
    <source>
        <dbReference type="Pfam" id="PF08281"/>
    </source>
</evidence>
<dbReference type="Gene3D" id="1.10.10.10">
    <property type="entry name" value="Winged helix-like DNA-binding domain superfamily/Winged helix DNA-binding domain"/>
    <property type="match status" value="1"/>
</dbReference>
<sequence length="233" mass="25832">MRSLRPVRVLDVWAAVSAVQGVCVSFEAIERSSGGTTEPSAVRHRSLDPDESTDFELLSAHVAGDRDAFGILFRRHYNRLWQLALRTCRTPEDAADSLQDALLSAHRNAASFRGDAEVRSWLHRIVVNACLDRMRRNKSRPSTSLSDESVAEPAAERDDIAHREVKMVVAAALFTLPPDQRAALVAIDMEGYTVAEAAQLLGVAEGTIKSRCARGRKRLEQELEFLRNPGNRT</sequence>
<evidence type="ECO:0000259" key="7">
    <source>
        <dbReference type="Pfam" id="PF04542"/>
    </source>
</evidence>
<dbReference type="Gene3D" id="1.10.1740.10">
    <property type="match status" value="1"/>
</dbReference>
<dbReference type="Pfam" id="PF08281">
    <property type="entry name" value="Sigma70_r4_2"/>
    <property type="match status" value="1"/>
</dbReference>
<dbReference type="GO" id="GO:0016987">
    <property type="term" value="F:sigma factor activity"/>
    <property type="evidence" value="ECO:0007669"/>
    <property type="project" value="UniProtKB-KW"/>
</dbReference>
<reference evidence="9 10" key="1">
    <citation type="submission" date="2020-04" db="EMBL/GenBank/DDBJ databases">
        <title>MicrobeNet Type strains.</title>
        <authorList>
            <person name="Nicholson A.C."/>
        </authorList>
    </citation>
    <scope>NUCLEOTIDE SEQUENCE [LARGE SCALE GENOMIC DNA]</scope>
    <source>
        <strain evidence="9 10">DSM 44445</strain>
    </source>
</reference>
<keyword evidence="2" id="KW-0805">Transcription regulation</keyword>
<dbReference type="InterPro" id="IPR039425">
    <property type="entry name" value="RNA_pol_sigma-70-like"/>
</dbReference>
<evidence type="ECO:0000256" key="5">
    <source>
        <dbReference type="ARBA" id="ARBA00023163"/>
    </source>
</evidence>
<keyword evidence="4" id="KW-0238">DNA-binding</keyword>
<keyword evidence="5" id="KW-0804">Transcription</keyword>
<evidence type="ECO:0000256" key="2">
    <source>
        <dbReference type="ARBA" id="ARBA00023015"/>
    </source>
</evidence>
<dbReference type="InterPro" id="IPR014284">
    <property type="entry name" value="RNA_pol_sigma-70_dom"/>
</dbReference>
<dbReference type="EMBL" id="JAAXPE010000005">
    <property type="protein sequence ID" value="NKY85449.1"/>
    <property type="molecule type" value="Genomic_DNA"/>
</dbReference>
<dbReference type="InterPro" id="IPR036388">
    <property type="entry name" value="WH-like_DNA-bd_sf"/>
</dbReference>
<accession>A0A7X6LVN7</accession>
<gene>
    <name evidence="9" type="primary">sigM</name>
    <name evidence="9" type="ORF">HGA07_07395</name>
</gene>
<keyword evidence="10" id="KW-1185">Reference proteome</keyword>
<evidence type="ECO:0000256" key="4">
    <source>
        <dbReference type="ARBA" id="ARBA00023125"/>
    </source>
</evidence>
<evidence type="ECO:0000256" key="1">
    <source>
        <dbReference type="ARBA" id="ARBA00010641"/>
    </source>
</evidence>
<dbReference type="InterPro" id="IPR007627">
    <property type="entry name" value="RNA_pol_sigma70_r2"/>
</dbReference>
<dbReference type="GO" id="GO:0003677">
    <property type="term" value="F:DNA binding"/>
    <property type="evidence" value="ECO:0007669"/>
    <property type="project" value="UniProtKB-KW"/>
</dbReference>
<proteinExistence type="inferred from homology"/>
<evidence type="ECO:0000313" key="10">
    <source>
        <dbReference type="Proteomes" id="UP000523447"/>
    </source>
</evidence>
<evidence type="ECO:0000256" key="3">
    <source>
        <dbReference type="ARBA" id="ARBA00023082"/>
    </source>
</evidence>
<dbReference type="InterPro" id="IPR013324">
    <property type="entry name" value="RNA_pol_sigma_r3/r4-like"/>
</dbReference>
<organism evidence="9 10">
    <name type="scientific">Nocardia veterana</name>
    <dbReference type="NCBI Taxonomy" id="132249"/>
    <lineage>
        <taxon>Bacteria</taxon>
        <taxon>Bacillati</taxon>
        <taxon>Actinomycetota</taxon>
        <taxon>Actinomycetes</taxon>
        <taxon>Mycobacteriales</taxon>
        <taxon>Nocardiaceae</taxon>
        <taxon>Nocardia</taxon>
    </lineage>
</organism>
<keyword evidence="3" id="KW-0731">Sigma factor</keyword>
<dbReference type="PANTHER" id="PTHR43133">
    <property type="entry name" value="RNA POLYMERASE ECF-TYPE SIGMA FACTO"/>
    <property type="match status" value="1"/>
</dbReference>
<dbReference type="NCBIfam" id="NF007225">
    <property type="entry name" value="PRK09643.1"/>
    <property type="match status" value="1"/>
</dbReference>
<feature type="region of interest" description="Disordered" evidence="6">
    <location>
        <begin position="137"/>
        <end position="157"/>
    </location>
</feature>
<evidence type="ECO:0000313" key="9">
    <source>
        <dbReference type="EMBL" id="NKY85449.1"/>
    </source>
</evidence>
<dbReference type="NCBIfam" id="TIGR02937">
    <property type="entry name" value="sigma70-ECF"/>
    <property type="match status" value="1"/>
</dbReference>